<dbReference type="RefSeq" id="WP_317936502.1">
    <property type="nucleotide sequence ID" value="NZ_JAUBDH010000008.1"/>
</dbReference>
<dbReference type="InterPro" id="IPR036388">
    <property type="entry name" value="WH-like_DNA-bd_sf"/>
</dbReference>
<sequence length="265" mass="30343">MTHYLFNYAKFNTKAEMDAAARQHTDIHWNAMNKTDRAVLEMIRCYSVKYLAAHLKHETIEKKLGLSNSTVRRAIRKLELLEIIGRIHYVRPVMSGLGANIYVILPVRDQGKTTTGANPKDADENKVSETKSKKEPFFYKSKNLKDLIKTSQPAAEELSTTLFGKMKYLLSFTGDNSKARKFFGIHKALSGQMLKFDIHKGKEELFEDLAYQAMHITVMATKKKKIRNLPGYFSGVLREVICDALFKDSYQEFSVSVDDFYCPGY</sequence>
<evidence type="ECO:0008006" key="3">
    <source>
        <dbReference type="Google" id="ProtNLM"/>
    </source>
</evidence>
<protein>
    <recommendedName>
        <fullName evidence="3">Helix-turn-helix domain-containing protein</fullName>
    </recommendedName>
</protein>
<dbReference type="Proteomes" id="UP001280629">
    <property type="component" value="Unassembled WGS sequence"/>
</dbReference>
<keyword evidence="2" id="KW-1185">Reference proteome</keyword>
<dbReference type="Gene3D" id="1.10.10.10">
    <property type="entry name" value="Winged helix-like DNA-binding domain superfamily/Winged helix DNA-binding domain"/>
    <property type="match status" value="1"/>
</dbReference>
<evidence type="ECO:0000313" key="1">
    <source>
        <dbReference type="EMBL" id="MDW0110926.1"/>
    </source>
</evidence>
<proteinExistence type="predicted"/>
<evidence type="ECO:0000313" key="2">
    <source>
        <dbReference type="Proteomes" id="UP001280629"/>
    </source>
</evidence>
<dbReference type="EMBL" id="JAUBDH010000008">
    <property type="protein sequence ID" value="MDW0110926.1"/>
    <property type="molecule type" value="Genomic_DNA"/>
</dbReference>
<organism evidence="1 2">
    <name type="scientific">Sporosarcina aquimarina</name>
    <dbReference type="NCBI Taxonomy" id="114975"/>
    <lineage>
        <taxon>Bacteria</taxon>
        <taxon>Bacillati</taxon>
        <taxon>Bacillota</taxon>
        <taxon>Bacilli</taxon>
        <taxon>Bacillales</taxon>
        <taxon>Caryophanaceae</taxon>
        <taxon>Sporosarcina</taxon>
    </lineage>
</organism>
<comment type="caution">
    <text evidence="1">The sequence shown here is derived from an EMBL/GenBank/DDBJ whole genome shotgun (WGS) entry which is preliminary data.</text>
</comment>
<accession>A0ABU4G1V4</accession>
<gene>
    <name evidence="1" type="ORF">QT716_12850</name>
</gene>
<reference evidence="1 2" key="1">
    <citation type="submission" date="2023-06" db="EMBL/GenBank/DDBJ databases">
        <title>Sporosarcina sp. nov., isolated from Korean traditional fermented seafood 'Jeotgal'.</title>
        <authorList>
            <person name="Yang A.-I."/>
            <person name="Shin N.-R."/>
        </authorList>
    </citation>
    <scope>NUCLEOTIDE SEQUENCE [LARGE SCALE GENOMIC DNA]</scope>
    <source>
        <strain evidence="1 2">KCTC3840</strain>
    </source>
</reference>
<name>A0ABU4G1V4_9BACL</name>